<keyword evidence="1" id="KW-0560">Oxidoreductase</keyword>
<dbReference type="EMBL" id="JBJQND010000016">
    <property type="protein sequence ID" value="KAL3847351.1"/>
    <property type="molecule type" value="Genomic_DNA"/>
</dbReference>
<dbReference type="SUPFAM" id="SSF51430">
    <property type="entry name" value="NAD(P)-linked oxidoreductase"/>
    <property type="match status" value="1"/>
</dbReference>
<dbReference type="PANTHER" id="PTHR43364:SF4">
    <property type="entry name" value="NAD(P)-LINKED OXIDOREDUCTASE SUPERFAMILY PROTEIN"/>
    <property type="match status" value="1"/>
</dbReference>
<dbReference type="Proteomes" id="UP001634394">
    <property type="component" value="Unassembled WGS sequence"/>
</dbReference>
<evidence type="ECO:0000313" key="4">
    <source>
        <dbReference type="EMBL" id="KAL3847351.1"/>
    </source>
</evidence>
<dbReference type="Pfam" id="PF00248">
    <property type="entry name" value="Aldo_ket_red"/>
    <property type="match status" value="1"/>
</dbReference>
<comment type="caution">
    <text evidence="4">The sequence shown here is derived from an EMBL/GenBank/DDBJ whole genome shotgun (WGS) entry which is preliminary data.</text>
</comment>
<feature type="domain" description="NADP-dependent oxidoreductase" evidence="3">
    <location>
        <begin position="21"/>
        <end position="342"/>
    </location>
</feature>
<keyword evidence="5" id="KW-1185">Reference proteome</keyword>
<evidence type="ECO:0000256" key="2">
    <source>
        <dbReference type="ARBA" id="ARBA00038157"/>
    </source>
</evidence>
<evidence type="ECO:0000256" key="1">
    <source>
        <dbReference type="ARBA" id="ARBA00023002"/>
    </source>
</evidence>
<dbReference type="InterPro" id="IPR023210">
    <property type="entry name" value="NADP_OxRdtase_dom"/>
</dbReference>
<dbReference type="InterPro" id="IPR036812">
    <property type="entry name" value="NAD(P)_OxRdtase_dom_sf"/>
</dbReference>
<sequence length="372" mass="42315">MATCEKVEYRFLGRSGLKVSNICLGTMTFGGSDDDVAVYQCPTRSDEDKAHTILNRYRELGGNFIDTANKYSYGKSESIIGSWLEKQKRDQVVVASKVRFPMDKSNVNAVGLSRRHMIESCEASLSRLRTNYIDLLQAHIWDNGVPLEETLRTFDDLIRCGKIRYFGVSNFCGWQMQKVAELTKLMGLNPVVSLQQQYSLLCRQSEWEEFMVCRNEGIAVLPWSPLKGGLLSGKYKRDETPDPLTTRIGFIHTDEKKALSVAPAWSKYRDNEEFWKLMDVIGKIAANHGKTIAQVAIRWLLQQDVVCSVVMGATSVQQIEDNMEASAGWQITEEEMKQLDAASPRVTYYPYEMIWNLNGPDRFNPFNNSVKI</sequence>
<organism evidence="4 5">
    <name type="scientific">Sinanodonta woodiana</name>
    <name type="common">Chinese pond mussel</name>
    <name type="synonym">Anodonta woodiana</name>
    <dbReference type="NCBI Taxonomy" id="1069815"/>
    <lineage>
        <taxon>Eukaryota</taxon>
        <taxon>Metazoa</taxon>
        <taxon>Spiralia</taxon>
        <taxon>Lophotrochozoa</taxon>
        <taxon>Mollusca</taxon>
        <taxon>Bivalvia</taxon>
        <taxon>Autobranchia</taxon>
        <taxon>Heteroconchia</taxon>
        <taxon>Palaeoheterodonta</taxon>
        <taxon>Unionida</taxon>
        <taxon>Unionoidea</taxon>
        <taxon>Unionidae</taxon>
        <taxon>Unioninae</taxon>
        <taxon>Sinanodonta</taxon>
    </lineage>
</organism>
<dbReference type="PANTHER" id="PTHR43364">
    <property type="entry name" value="NADH-SPECIFIC METHYLGLYOXAL REDUCTASE-RELATED"/>
    <property type="match status" value="1"/>
</dbReference>
<evidence type="ECO:0000259" key="3">
    <source>
        <dbReference type="Pfam" id="PF00248"/>
    </source>
</evidence>
<dbReference type="GO" id="GO:0005829">
    <property type="term" value="C:cytosol"/>
    <property type="evidence" value="ECO:0007669"/>
    <property type="project" value="UniProtKB-ARBA"/>
</dbReference>
<evidence type="ECO:0000313" key="5">
    <source>
        <dbReference type="Proteomes" id="UP001634394"/>
    </source>
</evidence>
<dbReference type="CDD" id="cd19081">
    <property type="entry name" value="AKR_AKR9C1"/>
    <property type="match status" value="1"/>
</dbReference>
<dbReference type="FunFam" id="3.20.20.100:FF:000004">
    <property type="entry name" value="Oxidoreductase, aldo/keto reductase"/>
    <property type="match status" value="1"/>
</dbReference>
<dbReference type="AlphaFoldDB" id="A0ABD3UEY8"/>
<reference evidence="4 5" key="1">
    <citation type="submission" date="2024-11" db="EMBL/GenBank/DDBJ databases">
        <title>Chromosome-level genome assembly of the freshwater bivalve Anodonta woodiana.</title>
        <authorList>
            <person name="Chen X."/>
        </authorList>
    </citation>
    <scope>NUCLEOTIDE SEQUENCE [LARGE SCALE GENOMIC DNA]</scope>
    <source>
        <strain evidence="4">MN2024</strain>
        <tissue evidence="4">Gills</tissue>
    </source>
</reference>
<dbReference type="Gene3D" id="3.20.20.100">
    <property type="entry name" value="NADP-dependent oxidoreductase domain"/>
    <property type="match status" value="1"/>
</dbReference>
<gene>
    <name evidence="4" type="ORF">ACJMK2_018266</name>
</gene>
<dbReference type="InterPro" id="IPR050523">
    <property type="entry name" value="AKR_Detox_Biosynth"/>
</dbReference>
<dbReference type="GO" id="GO:0016491">
    <property type="term" value="F:oxidoreductase activity"/>
    <property type="evidence" value="ECO:0007669"/>
    <property type="project" value="UniProtKB-KW"/>
</dbReference>
<accession>A0ABD3UEY8</accession>
<proteinExistence type="inferred from homology"/>
<protein>
    <recommendedName>
        <fullName evidence="3">NADP-dependent oxidoreductase domain-containing protein</fullName>
    </recommendedName>
</protein>
<name>A0ABD3UEY8_SINWO</name>
<comment type="similarity">
    <text evidence="2">Belongs to the aldo/keto reductase family. Aldo/keto reductase 2 subfamily.</text>
</comment>